<dbReference type="Proteomes" id="UP001164539">
    <property type="component" value="Chromosome 7"/>
</dbReference>
<gene>
    <name evidence="1" type="ORF">OWV82_012735</name>
</gene>
<organism evidence="1 2">
    <name type="scientific">Melia azedarach</name>
    <name type="common">Chinaberry tree</name>
    <dbReference type="NCBI Taxonomy" id="155640"/>
    <lineage>
        <taxon>Eukaryota</taxon>
        <taxon>Viridiplantae</taxon>
        <taxon>Streptophyta</taxon>
        <taxon>Embryophyta</taxon>
        <taxon>Tracheophyta</taxon>
        <taxon>Spermatophyta</taxon>
        <taxon>Magnoliopsida</taxon>
        <taxon>eudicotyledons</taxon>
        <taxon>Gunneridae</taxon>
        <taxon>Pentapetalae</taxon>
        <taxon>rosids</taxon>
        <taxon>malvids</taxon>
        <taxon>Sapindales</taxon>
        <taxon>Meliaceae</taxon>
        <taxon>Melia</taxon>
    </lineage>
</organism>
<evidence type="ECO:0000313" key="2">
    <source>
        <dbReference type="Proteomes" id="UP001164539"/>
    </source>
</evidence>
<protein>
    <submittedName>
        <fullName evidence="1">F-box protein</fullName>
    </submittedName>
</protein>
<evidence type="ECO:0000313" key="1">
    <source>
        <dbReference type="EMBL" id="KAJ4714218.1"/>
    </source>
</evidence>
<sequence>MEQVIMLTSSGALPDDLVVETLLRLPVKSLLRFRSVCRSWYDLVKSSNFIYKHLKKDDNIRVMIRCTYYDDTDEYDELKSYFSLVPDKTLTDLSFKNLDPKIPGIRIGPYDGIFCLFNNPRRITLWNVTTNEYRVLPKCRAHLPFYTTVHYSNFGFGLDPIADDYKLVIILTLWHEKRREFYDFSHVTVYTFSTNSWRDLKGFEMRHDYMYDRIDNVYLNGFCYWLVLRTDYHKAILSFDMSGEVFEEIQGPNIPERADIFESSLIPWILGIYEDSLGLLCSDKYAHSFDLWKMKERSWMKYLTFGPFVETYQPIGYWRKGEFFLQSRKKRLILYNSGTQEMRDLGITGLWFSVHILKESLIPIKGEDILVDIFDIPWNTLGITDLISS</sequence>
<proteinExistence type="predicted"/>
<name>A0ACC1XTD2_MELAZ</name>
<dbReference type="EMBL" id="CM051400">
    <property type="protein sequence ID" value="KAJ4714218.1"/>
    <property type="molecule type" value="Genomic_DNA"/>
</dbReference>
<keyword evidence="2" id="KW-1185">Reference proteome</keyword>
<accession>A0ACC1XTD2</accession>
<comment type="caution">
    <text evidence="1">The sequence shown here is derived from an EMBL/GenBank/DDBJ whole genome shotgun (WGS) entry which is preliminary data.</text>
</comment>
<reference evidence="1 2" key="1">
    <citation type="journal article" date="2023" name="Science">
        <title>Complex scaffold remodeling in plant triterpene biosynthesis.</title>
        <authorList>
            <person name="De La Pena R."/>
            <person name="Hodgson H."/>
            <person name="Liu J.C."/>
            <person name="Stephenson M.J."/>
            <person name="Martin A.C."/>
            <person name="Owen C."/>
            <person name="Harkess A."/>
            <person name="Leebens-Mack J."/>
            <person name="Jimenez L.E."/>
            <person name="Osbourn A."/>
            <person name="Sattely E.S."/>
        </authorList>
    </citation>
    <scope>NUCLEOTIDE SEQUENCE [LARGE SCALE GENOMIC DNA]</scope>
    <source>
        <strain evidence="2">cv. JPN11</strain>
        <tissue evidence="1">Leaf</tissue>
    </source>
</reference>